<dbReference type="Proteomes" id="UP000216101">
    <property type="component" value="Unassembled WGS sequence"/>
</dbReference>
<reference evidence="2" key="1">
    <citation type="submission" date="2017-05" db="EMBL/GenBank/DDBJ databases">
        <authorList>
            <person name="Barney B.M."/>
        </authorList>
    </citation>
    <scope>NUCLEOTIDE SEQUENCE [LARGE SCALE GENOMIC DNA]</scope>
    <source>
        <strain evidence="2">PSBB022</strain>
    </source>
</reference>
<dbReference type="EMBL" id="NHNI01000001">
    <property type="protein sequence ID" value="OZY85916.1"/>
    <property type="molecule type" value="Genomic_DNA"/>
</dbReference>
<comment type="caution">
    <text evidence="1">The sequence shown here is derived from an EMBL/GenBank/DDBJ whole genome shotgun (WGS) entry which is preliminary data.</text>
</comment>
<dbReference type="AlphaFoldDB" id="A0A266Q8H2"/>
<dbReference type="Gene3D" id="3.10.20.30">
    <property type="match status" value="1"/>
</dbReference>
<dbReference type="RefSeq" id="WP_094983714.1">
    <property type="nucleotide sequence ID" value="NZ_NHNI01000001.1"/>
</dbReference>
<dbReference type="PANTHER" id="PTHR34472:SF1">
    <property type="entry name" value="SULFUR CARRIER PROTEIN THIS"/>
    <property type="match status" value="1"/>
</dbReference>
<name>A0A266Q8H2_9GAMM</name>
<keyword evidence="2" id="KW-1185">Reference proteome</keyword>
<dbReference type="NCBIfam" id="TIGR01683">
    <property type="entry name" value="thiS"/>
    <property type="match status" value="1"/>
</dbReference>
<dbReference type="InterPro" id="IPR016155">
    <property type="entry name" value="Mopterin_synth/thiamin_S_b"/>
</dbReference>
<accession>A0A266Q8H2</accession>
<dbReference type="InterPro" id="IPR003749">
    <property type="entry name" value="ThiS/MoaD-like"/>
</dbReference>
<evidence type="ECO:0000313" key="2">
    <source>
        <dbReference type="Proteomes" id="UP000216101"/>
    </source>
</evidence>
<gene>
    <name evidence="1" type="ORF">CBP51_02450</name>
</gene>
<dbReference type="CDD" id="cd00565">
    <property type="entry name" value="Ubl_ThiS"/>
    <property type="match status" value="1"/>
</dbReference>
<protein>
    <submittedName>
        <fullName evidence="1">Thiamine biosynthesis protein ThiS</fullName>
    </submittedName>
</protein>
<sequence length="68" mass="7280">MTIELSVNNETQTLAAKTLLGDALQQWGYGDSKIAVAINGEFVPRSTYSERELLNGDQVDIVKPVGGG</sequence>
<organism evidence="1 2">
    <name type="scientific">Cellvibrio mixtus</name>
    <dbReference type="NCBI Taxonomy" id="39650"/>
    <lineage>
        <taxon>Bacteria</taxon>
        <taxon>Pseudomonadati</taxon>
        <taxon>Pseudomonadota</taxon>
        <taxon>Gammaproteobacteria</taxon>
        <taxon>Cellvibrionales</taxon>
        <taxon>Cellvibrionaceae</taxon>
        <taxon>Cellvibrio</taxon>
    </lineage>
</organism>
<evidence type="ECO:0000313" key="1">
    <source>
        <dbReference type="EMBL" id="OZY85916.1"/>
    </source>
</evidence>
<proteinExistence type="predicted"/>
<dbReference type="InterPro" id="IPR012675">
    <property type="entry name" value="Beta-grasp_dom_sf"/>
</dbReference>
<dbReference type="InterPro" id="IPR010035">
    <property type="entry name" value="Thi_S"/>
</dbReference>
<dbReference type="SUPFAM" id="SSF54285">
    <property type="entry name" value="MoaD/ThiS"/>
    <property type="match status" value="1"/>
</dbReference>
<dbReference type="PANTHER" id="PTHR34472">
    <property type="entry name" value="SULFUR CARRIER PROTEIN THIS"/>
    <property type="match status" value="1"/>
</dbReference>
<dbReference type="Pfam" id="PF02597">
    <property type="entry name" value="ThiS"/>
    <property type="match status" value="1"/>
</dbReference>